<keyword evidence="4 5" id="KW-0472">Membrane</keyword>
<evidence type="ECO:0000256" key="2">
    <source>
        <dbReference type="ARBA" id="ARBA00022692"/>
    </source>
</evidence>
<evidence type="ECO:0000313" key="7">
    <source>
        <dbReference type="EMBL" id="POG09714.1"/>
    </source>
</evidence>
<feature type="transmembrane region" description="Helical" evidence="5">
    <location>
        <begin position="208"/>
        <end position="225"/>
    </location>
</feature>
<name>A0A2S3X296_PSEPU</name>
<protein>
    <recommendedName>
        <fullName evidence="6">EamA domain-containing protein</fullName>
    </recommendedName>
</protein>
<evidence type="ECO:0000256" key="5">
    <source>
        <dbReference type="SAM" id="Phobius"/>
    </source>
</evidence>
<dbReference type="PANTHER" id="PTHR22911:SF6">
    <property type="entry name" value="SOLUTE CARRIER FAMILY 35 MEMBER G1"/>
    <property type="match status" value="1"/>
</dbReference>
<feature type="transmembrane region" description="Helical" evidence="5">
    <location>
        <begin position="121"/>
        <end position="139"/>
    </location>
</feature>
<comment type="caution">
    <text evidence="7">The sequence shown here is derived from an EMBL/GenBank/DDBJ whole genome shotgun (WGS) entry which is preliminary data.</text>
</comment>
<dbReference type="Pfam" id="PF00892">
    <property type="entry name" value="EamA"/>
    <property type="match status" value="2"/>
</dbReference>
<organism evidence="7 8">
    <name type="scientific">Pseudomonas putida</name>
    <name type="common">Arthrobacter siderocapsulatus</name>
    <dbReference type="NCBI Taxonomy" id="303"/>
    <lineage>
        <taxon>Bacteria</taxon>
        <taxon>Pseudomonadati</taxon>
        <taxon>Pseudomonadota</taxon>
        <taxon>Gammaproteobacteria</taxon>
        <taxon>Pseudomonadales</taxon>
        <taxon>Pseudomonadaceae</taxon>
        <taxon>Pseudomonas</taxon>
    </lineage>
</organism>
<dbReference type="RefSeq" id="WP_103446544.1">
    <property type="nucleotide sequence ID" value="NZ_MINH01000019.1"/>
</dbReference>
<evidence type="ECO:0000256" key="4">
    <source>
        <dbReference type="ARBA" id="ARBA00023136"/>
    </source>
</evidence>
<evidence type="ECO:0000256" key="3">
    <source>
        <dbReference type="ARBA" id="ARBA00022989"/>
    </source>
</evidence>
<dbReference type="GO" id="GO:0016020">
    <property type="term" value="C:membrane"/>
    <property type="evidence" value="ECO:0007669"/>
    <property type="project" value="UniProtKB-SubCell"/>
</dbReference>
<feature type="transmembrane region" description="Helical" evidence="5">
    <location>
        <begin position="180"/>
        <end position="196"/>
    </location>
</feature>
<dbReference type="InterPro" id="IPR000620">
    <property type="entry name" value="EamA_dom"/>
</dbReference>
<feature type="transmembrane region" description="Helical" evidence="5">
    <location>
        <begin position="237"/>
        <end position="256"/>
    </location>
</feature>
<feature type="transmembrane region" description="Helical" evidence="5">
    <location>
        <begin position="151"/>
        <end position="168"/>
    </location>
</feature>
<feature type="transmembrane region" description="Helical" evidence="5">
    <location>
        <begin position="7"/>
        <end position="25"/>
    </location>
</feature>
<reference evidence="7 8" key="2">
    <citation type="submission" date="2018-03" db="EMBL/GenBank/DDBJ databases">
        <title>Draft genome of Pseudomonas putida strain KH-21-114.</title>
        <authorList>
            <person name="Yoshizawa S."/>
            <person name="Khan N.H."/>
            <person name="Nishimura M."/>
            <person name="Chiura H.X."/>
            <person name="Ogura Y."/>
            <person name="Hayashi T."/>
            <person name="Kogure K."/>
        </authorList>
    </citation>
    <scope>NUCLEOTIDE SEQUENCE [LARGE SCALE GENOMIC DNA]</scope>
    <source>
        <strain evidence="7 8">KH-21-114</strain>
    </source>
</reference>
<feature type="transmembrane region" description="Helical" evidence="5">
    <location>
        <begin position="262"/>
        <end position="281"/>
    </location>
</feature>
<feature type="transmembrane region" description="Helical" evidence="5">
    <location>
        <begin position="67"/>
        <end position="87"/>
    </location>
</feature>
<keyword evidence="2 5" id="KW-0812">Transmembrane</keyword>
<accession>A0A2S3X296</accession>
<dbReference type="OrthoDB" id="554876at2"/>
<evidence type="ECO:0000259" key="6">
    <source>
        <dbReference type="Pfam" id="PF00892"/>
    </source>
</evidence>
<reference evidence="7 8" key="1">
    <citation type="submission" date="2016-08" db="EMBL/GenBank/DDBJ databases">
        <authorList>
            <person name="Seilhamer J.J."/>
        </authorList>
    </citation>
    <scope>NUCLEOTIDE SEQUENCE [LARGE SCALE GENOMIC DNA]</scope>
    <source>
        <strain evidence="7 8">KH-21-114</strain>
    </source>
</reference>
<proteinExistence type="predicted"/>
<evidence type="ECO:0000256" key="1">
    <source>
        <dbReference type="ARBA" id="ARBA00004141"/>
    </source>
</evidence>
<dbReference type="SUPFAM" id="SSF103481">
    <property type="entry name" value="Multidrug resistance efflux transporter EmrE"/>
    <property type="match status" value="2"/>
</dbReference>
<feature type="transmembrane region" description="Helical" evidence="5">
    <location>
        <begin position="93"/>
        <end position="114"/>
    </location>
</feature>
<keyword evidence="3 5" id="KW-1133">Transmembrane helix</keyword>
<gene>
    <name evidence="7" type="ORF">BGP84_08225</name>
</gene>
<feature type="transmembrane region" description="Helical" evidence="5">
    <location>
        <begin position="37"/>
        <end position="55"/>
    </location>
</feature>
<feature type="domain" description="EamA" evidence="6">
    <location>
        <begin position="7"/>
        <end position="138"/>
    </location>
</feature>
<evidence type="ECO:0000313" key="8">
    <source>
        <dbReference type="Proteomes" id="UP000237230"/>
    </source>
</evidence>
<dbReference type="PANTHER" id="PTHR22911">
    <property type="entry name" value="ACYL-MALONYL CONDENSING ENZYME-RELATED"/>
    <property type="match status" value="1"/>
</dbReference>
<feature type="domain" description="EamA" evidence="6">
    <location>
        <begin position="150"/>
        <end position="275"/>
    </location>
</feature>
<sequence length="293" mass="32460">MNDFRKATLYMLAAYASIVIMSGMVKEASNHDVPPTQTLFFRFFLGLLFTVPLIIRERAFSWRILDFRSSMVRNGAGLLSMLFMFYSLKYLPLSTAIILSNTSAFFAPLFILIIYKKKTSLATLACTAGGFVGVCMLLYEPGLGESRLPYLLTALLGAIFAALAYMGVKSLSRQHSALNIIFYFFLSGTVILPFTYTSDWVVPSAHEALLLGLVGVFGLGFQLFATKAFALAEVSEITPFIFISVILSAISDWVLWGTVPDTRFWIGTAVILISLHTLSVFNRQQTRAARKSA</sequence>
<dbReference type="AlphaFoldDB" id="A0A2S3X296"/>
<dbReference type="InterPro" id="IPR037185">
    <property type="entry name" value="EmrE-like"/>
</dbReference>
<comment type="subcellular location">
    <subcellularLocation>
        <location evidence="1">Membrane</location>
        <topology evidence="1">Multi-pass membrane protein</topology>
    </subcellularLocation>
</comment>
<dbReference type="Proteomes" id="UP000237230">
    <property type="component" value="Unassembled WGS sequence"/>
</dbReference>
<dbReference type="EMBL" id="MINH01000019">
    <property type="protein sequence ID" value="POG09714.1"/>
    <property type="molecule type" value="Genomic_DNA"/>
</dbReference>